<feature type="transmembrane region" description="Helical" evidence="1">
    <location>
        <begin position="63"/>
        <end position="82"/>
    </location>
</feature>
<evidence type="ECO:0000256" key="1">
    <source>
        <dbReference type="SAM" id="Phobius"/>
    </source>
</evidence>
<keyword evidence="1" id="KW-1133">Transmembrane helix</keyword>
<comment type="caution">
    <text evidence="2">The sequence shown here is derived from an EMBL/GenBank/DDBJ whole genome shotgun (WGS) entry which is preliminary data.</text>
</comment>
<evidence type="ECO:0000313" key="3">
    <source>
        <dbReference type="Proteomes" id="UP000448575"/>
    </source>
</evidence>
<dbReference type="Pfam" id="PF19447">
    <property type="entry name" value="DUF5985"/>
    <property type="match status" value="1"/>
</dbReference>
<accession>A0A6N9HMY0</accession>
<dbReference type="InterPro" id="IPR046027">
    <property type="entry name" value="DUF5985"/>
</dbReference>
<protein>
    <submittedName>
        <fullName evidence="2">Uncharacterized protein</fullName>
    </submittedName>
</protein>
<dbReference type="EMBL" id="WWCJ01000013">
    <property type="protein sequence ID" value="MYN04055.1"/>
    <property type="molecule type" value="Genomic_DNA"/>
</dbReference>
<organism evidence="2 3">
    <name type="scientific">Pseudoduganella guangdongensis</name>
    <dbReference type="NCBI Taxonomy" id="2692179"/>
    <lineage>
        <taxon>Bacteria</taxon>
        <taxon>Pseudomonadati</taxon>
        <taxon>Pseudomonadota</taxon>
        <taxon>Betaproteobacteria</taxon>
        <taxon>Burkholderiales</taxon>
        <taxon>Oxalobacteraceae</taxon>
        <taxon>Telluria group</taxon>
        <taxon>Pseudoduganella</taxon>
    </lineage>
</organism>
<dbReference type="AlphaFoldDB" id="A0A6N9HMY0"/>
<feature type="transmembrane region" description="Helical" evidence="1">
    <location>
        <begin position="31"/>
        <end position="51"/>
    </location>
</feature>
<keyword evidence="3" id="KW-1185">Reference proteome</keyword>
<sequence>MASLIYFLCAITALACAVLVLRSYRNTRHRLLFWCGLCFAGMFAANLLLIIDRLVMPDTDLSTVRLIVGLIALLPLLYGLVWEDE</sequence>
<proteinExistence type="predicted"/>
<evidence type="ECO:0000313" key="2">
    <source>
        <dbReference type="EMBL" id="MYN04055.1"/>
    </source>
</evidence>
<keyword evidence="1" id="KW-0472">Membrane</keyword>
<reference evidence="2 3" key="1">
    <citation type="submission" date="2019-12" db="EMBL/GenBank/DDBJ databases">
        <title>Novel species isolated from a subtropical stream in China.</title>
        <authorList>
            <person name="Lu H."/>
        </authorList>
    </citation>
    <scope>NUCLEOTIDE SEQUENCE [LARGE SCALE GENOMIC DNA]</scope>
    <source>
        <strain evidence="2 3">DS3</strain>
    </source>
</reference>
<keyword evidence="1" id="KW-0812">Transmembrane</keyword>
<gene>
    <name evidence="2" type="ORF">GTP41_18345</name>
</gene>
<dbReference type="Proteomes" id="UP000448575">
    <property type="component" value="Unassembled WGS sequence"/>
</dbReference>
<dbReference type="RefSeq" id="WP_161027022.1">
    <property type="nucleotide sequence ID" value="NZ_WWCJ01000013.1"/>
</dbReference>
<name>A0A6N9HMY0_9BURK</name>